<evidence type="ECO:0000259" key="2">
    <source>
        <dbReference type="Pfam" id="PF00582"/>
    </source>
</evidence>
<feature type="domain" description="UspA" evidence="2">
    <location>
        <begin position="1"/>
        <end position="146"/>
    </location>
</feature>
<dbReference type="InterPro" id="IPR014729">
    <property type="entry name" value="Rossmann-like_a/b/a_fold"/>
</dbReference>
<reference evidence="3 4" key="1">
    <citation type="submission" date="2018-10" db="EMBL/GenBank/DDBJ databases">
        <title>Ulvibacterium marinum gen. nov., sp. nov., a novel marine bacterium of the family Flavobacteriaceae, isolated from a culture of the green alga Ulva prolifera.</title>
        <authorList>
            <person name="Zhang Z."/>
        </authorList>
    </citation>
    <scope>NUCLEOTIDE SEQUENCE [LARGE SCALE GENOMIC DNA]</scope>
    <source>
        <strain evidence="3 4">CCMM003</strain>
    </source>
</reference>
<dbReference type="SUPFAM" id="SSF52402">
    <property type="entry name" value="Adenine nucleotide alpha hydrolases-like"/>
    <property type="match status" value="2"/>
</dbReference>
<evidence type="ECO:0000313" key="4">
    <source>
        <dbReference type="Proteomes" id="UP000276603"/>
    </source>
</evidence>
<dbReference type="OrthoDB" id="9788959at2"/>
<dbReference type="InterPro" id="IPR006015">
    <property type="entry name" value="Universal_stress_UspA"/>
</dbReference>
<protein>
    <submittedName>
        <fullName evidence="3">Universal stress protein</fullName>
    </submittedName>
</protein>
<dbReference type="Pfam" id="PF00582">
    <property type="entry name" value="Usp"/>
    <property type="match status" value="1"/>
</dbReference>
<organism evidence="3 4">
    <name type="scientific">Ulvibacterium marinum</name>
    <dbReference type="NCBI Taxonomy" id="2419782"/>
    <lineage>
        <taxon>Bacteria</taxon>
        <taxon>Pseudomonadati</taxon>
        <taxon>Bacteroidota</taxon>
        <taxon>Flavobacteriia</taxon>
        <taxon>Flavobacteriales</taxon>
        <taxon>Flavobacteriaceae</taxon>
        <taxon>Ulvibacterium</taxon>
    </lineage>
</organism>
<dbReference type="CDD" id="cd00293">
    <property type="entry name" value="USP-like"/>
    <property type="match status" value="1"/>
</dbReference>
<proteinExistence type="inferred from homology"/>
<dbReference type="Proteomes" id="UP000276603">
    <property type="component" value="Unassembled WGS sequence"/>
</dbReference>
<keyword evidence="4" id="KW-1185">Reference proteome</keyword>
<dbReference type="PANTHER" id="PTHR46268:SF6">
    <property type="entry name" value="UNIVERSAL STRESS PROTEIN UP12"/>
    <property type="match status" value="1"/>
</dbReference>
<sequence>MKRILLPTDFSENAYNAIDYALNLFKEEACSFYLLHVFSPSIYYEERTFYDDRKMPLDDENQIDSLRQLNELRERILKKFKNPKHIFVPHSTLGFLVDEIGTMIEKEEIDLVIMGTKGATGAKEVLFGTNTVDVIKKIECPVIAVPSNYIFKIPGNVLFPTDYEIDYRKEQLAELLNIANEYNSAIHILHIGGSSNLSEQQVSNKLKLQKIVKGNSLFYDIPNGNTVEGIYKFQAKNPMDFLIMIQNKRTFLERLFIKSIVKKIGFTITIPFMVLPHWSKKGDTQ</sequence>
<dbReference type="PANTHER" id="PTHR46268">
    <property type="entry name" value="STRESS RESPONSE PROTEIN NHAX"/>
    <property type="match status" value="1"/>
</dbReference>
<gene>
    <name evidence="3" type="ORF">D7Z94_14065</name>
</gene>
<name>A0A3B0C274_9FLAO</name>
<dbReference type="AlphaFoldDB" id="A0A3B0C274"/>
<comment type="similarity">
    <text evidence="1">Belongs to the universal stress protein A family.</text>
</comment>
<evidence type="ECO:0000256" key="1">
    <source>
        <dbReference type="ARBA" id="ARBA00008791"/>
    </source>
</evidence>
<dbReference type="RefSeq" id="WP_120712246.1">
    <property type="nucleotide sequence ID" value="NZ_RBCJ01000003.1"/>
</dbReference>
<comment type="caution">
    <text evidence="3">The sequence shown here is derived from an EMBL/GenBank/DDBJ whole genome shotgun (WGS) entry which is preliminary data.</text>
</comment>
<accession>A0A3B0C274</accession>
<evidence type="ECO:0000313" key="3">
    <source>
        <dbReference type="EMBL" id="RKN79432.1"/>
    </source>
</evidence>
<dbReference type="InterPro" id="IPR006016">
    <property type="entry name" value="UspA"/>
</dbReference>
<dbReference type="Gene3D" id="3.40.50.620">
    <property type="entry name" value="HUPs"/>
    <property type="match status" value="2"/>
</dbReference>
<dbReference type="PRINTS" id="PR01438">
    <property type="entry name" value="UNVRSLSTRESS"/>
</dbReference>
<dbReference type="EMBL" id="RBCJ01000003">
    <property type="protein sequence ID" value="RKN79432.1"/>
    <property type="molecule type" value="Genomic_DNA"/>
</dbReference>